<dbReference type="SUPFAM" id="SSF46689">
    <property type="entry name" value="Homeodomain-like"/>
    <property type="match status" value="1"/>
</dbReference>
<dbReference type="GO" id="GO:0003700">
    <property type="term" value="F:DNA-binding transcription factor activity"/>
    <property type="evidence" value="ECO:0007669"/>
    <property type="project" value="InterPro"/>
</dbReference>
<dbReference type="PANTHER" id="PTHR43280:SF29">
    <property type="entry name" value="ARAC-FAMILY TRANSCRIPTIONAL REGULATOR"/>
    <property type="match status" value="1"/>
</dbReference>
<dbReference type="Gene3D" id="1.10.10.60">
    <property type="entry name" value="Homeodomain-like"/>
    <property type="match status" value="1"/>
</dbReference>
<feature type="transmembrane region" description="Helical" evidence="4">
    <location>
        <begin position="141"/>
        <end position="170"/>
    </location>
</feature>
<evidence type="ECO:0000256" key="3">
    <source>
        <dbReference type="ARBA" id="ARBA00023163"/>
    </source>
</evidence>
<name>A0A399SVS0_9BACT</name>
<keyword evidence="4" id="KW-0472">Membrane</keyword>
<keyword evidence="4" id="KW-1133">Transmembrane helix</keyword>
<dbReference type="OrthoDB" id="1275115at2"/>
<feature type="transmembrane region" description="Helical" evidence="4">
    <location>
        <begin position="62"/>
        <end position="82"/>
    </location>
</feature>
<evidence type="ECO:0000256" key="4">
    <source>
        <dbReference type="SAM" id="Phobius"/>
    </source>
</evidence>
<dbReference type="GO" id="GO:0043565">
    <property type="term" value="F:sequence-specific DNA binding"/>
    <property type="evidence" value="ECO:0007669"/>
    <property type="project" value="InterPro"/>
</dbReference>
<keyword evidence="3" id="KW-0804">Transcription</keyword>
<protein>
    <submittedName>
        <fullName evidence="6">AraC family transcriptional regulator</fullName>
    </submittedName>
</protein>
<dbReference type="RefSeq" id="WP_119439150.1">
    <property type="nucleotide sequence ID" value="NZ_QWGR01000011.1"/>
</dbReference>
<dbReference type="EMBL" id="QWGR01000011">
    <property type="protein sequence ID" value="RIJ46834.1"/>
    <property type="molecule type" value="Genomic_DNA"/>
</dbReference>
<proteinExistence type="predicted"/>
<keyword evidence="7" id="KW-1185">Reference proteome</keyword>
<reference evidence="6 7" key="1">
    <citation type="submission" date="2018-08" db="EMBL/GenBank/DDBJ databases">
        <title>Pallidiluteibacterium maritimus gen. nov., sp. nov., isolated from coastal sediment.</title>
        <authorList>
            <person name="Zhou L.Y."/>
        </authorList>
    </citation>
    <scope>NUCLEOTIDE SEQUENCE [LARGE SCALE GENOMIC DNA]</scope>
    <source>
        <strain evidence="6 7">XSD2</strain>
    </source>
</reference>
<dbReference type="PANTHER" id="PTHR43280">
    <property type="entry name" value="ARAC-FAMILY TRANSCRIPTIONAL REGULATOR"/>
    <property type="match status" value="1"/>
</dbReference>
<gene>
    <name evidence="6" type="ORF">D1614_16865</name>
</gene>
<dbReference type="AlphaFoldDB" id="A0A399SVS0"/>
<feature type="transmembrane region" description="Helical" evidence="4">
    <location>
        <begin position="191"/>
        <end position="212"/>
    </location>
</feature>
<feature type="transmembrane region" description="Helical" evidence="4">
    <location>
        <begin position="218"/>
        <end position="236"/>
    </location>
</feature>
<dbReference type="Proteomes" id="UP000265926">
    <property type="component" value="Unassembled WGS sequence"/>
</dbReference>
<organism evidence="6 7">
    <name type="scientific">Maribellus luteus</name>
    <dbReference type="NCBI Taxonomy" id="2305463"/>
    <lineage>
        <taxon>Bacteria</taxon>
        <taxon>Pseudomonadati</taxon>
        <taxon>Bacteroidota</taxon>
        <taxon>Bacteroidia</taxon>
        <taxon>Marinilabiliales</taxon>
        <taxon>Prolixibacteraceae</taxon>
        <taxon>Maribellus</taxon>
    </lineage>
</organism>
<dbReference type="PROSITE" id="PS00041">
    <property type="entry name" value="HTH_ARAC_FAMILY_1"/>
    <property type="match status" value="1"/>
</dbReference>
<dbReference type="Pfam" id="PF12833">
    <property type="entry name" value="HTH_18"/>
    <property type="match status" value="1"/>
</dbReference>
<evidence type="ECO:0000256" key="1">
    <source>
        <dbReference type="ARBA" id="ARBA00023015"/>
    </source>
</evidence>
<dbReference type="InterPro" id="IPR018062">
    <property type="entry name" value="HTH_AraC-typ_CS"/>
</dbReference>
<evidence type="ECO:0000256" key="2">
    <source>
        <dbReference type="ARBA" id="ARBA00023125"/>
    </source>
</evidence>
<feature type="domain" description="HTH araC/xylS-type" evidence="5">
    <location>
        <begin position="271"/>
        <end position="377"/>
    </location>
</feature>
<comment type="caution">
    <text evidence="6">The sequence shown here is derived from an EMBL/GenBank/DDBJ whole genome shotgun (WGS) entry which is preliminary data.</text>
</comment>
<dbReference type="InterPro" id="IPR009057">
    <property type="entry name" value="Homeodomain-like_sf"/>
</dbReference>
<evidence type="ECO:0000313" key="6">
    <source>
        <dbReference type="EMBL" id="RIJ46834.1"/>
    </source>
</evidence>
<feature type="transmembrane region" description="Helical" evidence="4">
    <location>
        <begin position="94"/>
        <end position="114"/>
    </location>
</feature>
<dbReference type="PROSITE" id="PS01124">
    <property type="entry name" value="HTH_ARAC_FAMILY_2"/>
    <property type="match status" value="1"/>
</dbReference>
<keyword evidence="2" id="KW-0238">DNA-binding</keyword>
<dbReference type="InterPro" id="IPR018060">
    <property type="entry name" value="HTH_AraC"/>
</dbReference>
<feature type="transmembrane region" description="Helical" evidence="4">
    <location>
        <begin position="37"/>
        <end position="56"/>
    </location>
</feature>
<dbReference type="SMART" id="SM00342">
    <property type="entry name" value="HTH_ARAC"/>
    <property type="match status" value="1"/>
</dbReference>
<keyword evidence="1" id="KW-0805">Transcription regulation</keyword>
<accession>A0A399SVS0</accession>
<sequence length="384" mass="44688">MNLSVLILFIVFIIFFAFALILFYVAQSMNKKGLSYLYIAFFLKAIHVLPPVLASFDLNINYSVYINTAIKVSLLPLYYLYLVKLGQQNKSIRLIELWHFAPMAIELILGLAIAPNHAHEVIGRINFNDNSYMKLSIENNFYFNVLSISGKSFALVQCVVYSYLIYYNLYRKYRFKLKQQITNIGSNNLHWIKVAAFLFMAECLLVGLHLFGIYVNQYLYALTYMYLLFFGFYFFIHSILQPDLSFIDDEIDAKNTPKPSKEPDYPHRNREALEKFIHQFVQEKLYLQPELTLAGVAEAFNIPRYKITEMIKMSEYTNFYDLVNQHRVEHSIRLLETLPANHSLDSVGIASGFKSRSSFYRVFKNQVGKTPSSYISVPNSHLKN</sequence>
<evidence type="ECO:0000313" key="7">
    <source>
        <dbReference type="Proteomes" id="UP000265926"/>
    </source>
</evidence>
<keyword evidence="4" id="KW-0812">Transmembrane</keyword>
<feature type="transmembrane region" description="Helical" evidence="4">
    <location>
        <begin position="6"/>
        <end position="25"/>
    </location>
</feature>
<evidence type="ECO:0000259" key="5">
    <source>
        <dbReference type="PROSITE" id="PS01124"/>
    </source>
</evidence>